<evidence type="ECO:0000259" key="3">
    <source>
        <dbReference type="Pfam" id="PF01464"/>
    </source>
</evidence>
<dbReference type="InterPro" id="IPR008258">
    <property type="entry name" value="Transglycosylase_SLT_dom_1"/>
</dbReference>
<feature type="compositionally biased region" description="Gly residues" evidence="1">
    <location>
        <begin position="66"/>
        <end position="75"/>
    </location>
</feature>
<dbReference type="Gene3D" id="1.10.530.10">
    <property type="match status" value="1"/>
</dbReference>
<dbReference type="PANTHER" id="PTHR37423">
    <property type="entry name" value="SOLUBLE LYTIC MUREIN TRANSGLYCOSYLASE-RELATED"/>
    <property type="match status" value="1"/>
</dbReference>
<keyword evidence="5" id="KW-1185">Reference proteome</keyword>
<dbReference type="EMBL" id="BPWL01000001">
    <property type="protein sequence ID" value="GJJ06350.1"/>
    <property type="molecule type" value="Genomic_DNA"/>
</dbReference>
<comment type="caution">
    <text evidence="4">The sequence shown here is derived from an EMBL/GenBank/DDBJ whole genome shotgun (WGS) entry which is preliminary data.</text>
</comment>
<dbReference type="SUPFAM" id="SSF53955">
    <property type="entry name" value="Lysozyme-like"/>
    <property type="match status" value="1"/>
</dbReference>
<accession>A0AAV5A025</accession>
<dbReference type="InterPro" id="IPR023346">
    <property type="entry name" value="Lysozyme-like_dom_sf"/>
</dbReference>
<protein>
    <recommendedName>
        <fullName evidence="3">Transglycosylase SLT domain-containing protein</fullName>
    </recommendedName>
</protein>
<name>A0AAV5A025_9AGAM</name>
<proteinExistence type="predicted"/>
<evidence type="ECO:0000256" key="1">
    <source>
        <dbReference type="SAM" id="MobiDB-lite"/>
    </source>
</evidence>
<feature type="region of interest" description="Disordered" evidence="1">
    <location>
        <begin position="65"/>
        <end position="99"/>
    </location>
</feature>
<evidence type="ECO:0000256" key="2">
    <source>
        <dbReference type="SAM" id="SignalP"/>
    </source>
</evidence>
<dbReference type="Pfam" id="PF01464">
    <property type="entry name" value="SLT"/>
    <property type="match status" value="1"/>
</dbReference>
<evidence type="ECO:0000313" key="4">
    <source>
        <dbReference type="EMBL" id="GJJ06350.1"/>
    </source>
</evidence>
<feature type="domain" description="Transglycosylase SLT" evidence="3">
    <location>
        <begin position="169"/>
        <end position="267"/>
    </location>
</feature>
<sequence>MFTWACLLVFLGFIPLSVTGNLFDIILPPWDDLSYIGVFKRSAVQPTPKQCVLVTPLAAPVFQVSPGGGGTGGSQSGNNGNQSPPLPGPSETEPGTIRAQSACGPIGATEMIMPLSGPNGASSWLTCGINSTGWTPSYATVQDIITVDLSFVLSEGNSPFQACNQYLDIIEKYATQFNVPPILVSSFAMQESGCQANVQGEGGEQGLMQISQDKVKNFDFSFSRCGGAPNGNCKDPDFNIHQGTQFLSDTLSKNNGNILLTIGQYNGWFEGMTFADATADADSNCCHCQQNLDYLHQMMNGWLLNRNPLTQPRLGQYFNLDSSDVSNKEEELSRKDEKWNKLSEICELGGQ</sequence>
<feature type="chain" id="PRO_5043641061" description="Transglycosylase SLT domain-containing protein" evidence="2">
    <location>
        <begin position="20"/>
        <end position="351"/>
    </location>
</feature>
<dbReference type="AlphaFoldDB" id="A0AAV5A025"/>
<reference evidence="4" key="1">
    <citation type="submission" date="2021-10" db="EMBL/GenBank/DDBJ databases">
        <title>De novo Genome Assembly of Clathrus columnatus (Basidiomycota, Fungi) Using Illumina and Nanopore Sequence Data.</title>
        <authorList>
            <person name="Ogiso-Tanaka E."/>
            <person name="Itagaki H."/>
            <person name="Hosoya T."/>
            <person name="Hosaka K."/>
        </authorList>
    </citation>
    <scope>NUCLEOTIDE SEQUENCE</scope>
    <source>
        <strain evidence="4">MO-923</strain>
    </source>
</reference>
<feature type="signal peptide" evidence="2">
    <location>
        <begin position="1"/>
        <end position="19"/>
    </location>
</feature>
<evidence type="ECO:0000313" key="5">
    <source>
        <dbReference type="Proteomes" id="UP001050691"/>
    </source>
</evidence>
<keyword evidence="2" id="KW-0732">Signal</keyword>
<dbReference type="Proteomes" id="UP001050691">
    <property type="component" value="Unassembled WGS sequence"/>
</dbReference>
<dbReference type="PANTHER" id="PTHR37423:SF2">
    <property type="entry name" value="MEMBRANE-BOUND LYTIC MUREIN TRANSGLYCOSYLASE C"/>
    <property type="match status" value="1"/>
</dbReference>
<organism evidence="4 5">
    <name type="scientific">Clathrus columnatus</name>
    <dbReference type="NCBI Taxonomy" id="1419009"/>
    <lineage>
        <taxon>Eukaryota</taxon>
        <taxon>Fungi</taxon>
        <taxon>Dikarya</taxon>
        <taxon>Basidiomycota</taxon>
        <taxon>Agaricomycotina</taxon>
        <taxon>Agaricomycetes</taxon>
        <taxon>Phallomycetidae</taxon>
        <taxon>Phallales</taxon>
        <taxon>Clathraceae</taxon>
        <taxon>Clathrus</taxon>
    </lineage>
</organism>
<gene>
    <name evidence="4" type="ORF">Clacol_000541</name>
</gene>